<feature type="compositionally biased region" description="Basic and acidic residues" evidence="6">
    <location>
        <begin position="47"/>
        <end position="56"/>
    </location>
</feature>
<dbReference type="PANTHER" id="PTHR23504">
    <property type="entry name" value="MAJOR FACILITATOR SUPERFAMILY DOMAIN-CONTAINING PROTEIN 10"/>
    <property type="match status" value="1"/>
</dbReference>
<dbReference type="GO" id="GO:0022857">
    <property type="term" value="F:transmembrane transporter activity"/>
    <property type="evidence" value="ECO:0007669"/>
    <property type="project" value="InterPro"/>
</dbReference>
<dbReference type="PROSITE" id="PS50850">
    <property type="entry name" value="MFS"/>
    <property type="match status" value="1"/>
</dbReference>
<evidence type="ECO:0000256" key="6">
    <source>
        <dbReference type="SAM" id="MobiDB-lite"/>
    </source>
</evidence>
<dbReference type="EMBL" id="MU006783">
    <property type="protein sequence ID" value="KAF2641048.1"/>
    <property type="molecule type" value="Genomic_DNA"/>
</dbReference>
<keyword evidence="2" id="KW-0813">Transport</keyword>
<dbReference type="Pfam" id="PF07690">
    <property type="entry name" value="MFS_1"/>
    <property type="match status" value="1"/>
</dbReference>
<feature type="transmembrane region" description="Helical" evidence="7">
    <location>
        <begin position="188"/>
        <end position="207"/>
    </location>
</feature>
<dbReference type="OrthoDB" id="10262656at2759"/>
<protein>
    <submittedName>
        <fullName evidence="9">MFS general substrate transporter</fullName>
    </submittedName>
</protein>
<keyword evidence="4 7" id="KW-1133">Transmembrane helix</keyword>
<dbReference type="InterPro" id="IPR020846">
    <property type="entry name" value="MFS_dom"/>
</dbReference>
<dbReference type="AlphaFoldDB" id="A0A6A6S3Q4"/>
<feature type="transmembrane region" description="Helical" evidence="7">
    <location>
        <begin position="412"/>
        <end position="436"/>
    </location>
</feature>
<feature type="domain" description="Major facilitator superfamily (MFS) profile" evidence="8">
    <location>
        <begin position="114"/>
        <end position="634"/>
    </location>
</feature>
<feature type="transmembrane region" description="Helical" evidence="7">
    <location>
        <begin position="245"/>
        <end position="264"/>
    </location>
</feature>
<dbReference type="InterPro" id="IPR036259">
    <property type="entry name" value="MFS_trans_sf"/>
</dbReference>
<feature type="transmembrane region" description="Helical" evidence="7">
    <location>
        <begin position="213"/>
        <end position="233"/>
    </location>
</feature>
<feature type="transmembrane region" description="Helical" evidence="7">
    <location>
        <begin position="532"/>
        <end position="551"/>
    </location>
</feature>
<evidence type="ECO:0000313" key="10">
    <source>
        <dbReference type="Proteomes" id="UP000799753"/>
    </source>
</evidence>
<dbReference type="Proteomes" id="UP000799753">
    <property type="component" value="Unassembled WGS sequence"/>
</dbReference>
<evidence type="ECO:0000256" key="7">
    <source>
        <dbReference type="SAM" id="Phobius"/>
    </source>
</evidence>
<evidence type="ECO:0000256" key="4">
    <source>
        <dbReference type="ARBA" id="ARBA00022989"/>
    </source>
</evidence>
<organism evidence="9 10">
    <name type="scientific">Massarina eburnea CBS 473.64</name>
    <dbReference type="NCBI Taxonomy" id="1395130"/>
    <lineage>
        <taxon>Eukaryota</taxon>
        <taxon>Fungi</taxon>
        <taxon>Dikarya</taxon>
        <taxon>Ascomycota</taxon>
        <taxon>Pezizomycotina</taxon>
        <taxon>Dothideomycetes</taxon>
        <taxon>Pleosporomycetidae</taxon>
        <taxon>Pleosporales</taxon>
        <taxon>Massarineae</taxon>
        <taxon>Massarinaceae</taxon>
        <taxon>Massarina</taxon>
    </lineage>
</organism>
<feature type="transmembrane region" description="Helical" evidence="7">
    <location>
        <begin position="158"/>
        <end position="176"/>
    </location>
</feature>
<sequence>MNSKYGQADTYPESRTLPEASDLGSDIVNEASETRKRSRSAQQERLLGSKDGDHVGNVEAENGNPLDWNQQPRGLHIETNVQAGAALPHNDETEQAEAVKEKPVTWRSLPRKDQLLVLTLARLSEPLTQTSLGSYIYYQLQSFNPSLPDSTISYQAGIIHAAFPGAQFLTAILWGRFADSERGGRKRVIWIGLLGTMLSIIGFGFSHNFPMAVFFRCVGGVLNGNIGVMRTMISEIIKEKKYQSRAFIILPMTFNIGVIIGPILGKTGGLLADPVGSYPSIFGPGSFIGGKNGVQWMMKWPYALPNLLSAVFLFLATMSIVLFLEETSELCKDKPDPGLRIGRWIRRHIFRQDIAPEAGYTAIPADEYAPRLTLELQTTPTTPHLERSPLHHGKAPPPRRKLPFRRIWTRNVITTLLSHATMAMHVGTFNSLWFIYLSAPRYDPKHPQPPGFHPHGIHFTGGLALSPPRIGLALAILGVIGISLQLFLYPRLSQRLGPARSLHIFLALFPVTYFIVPFLSIVPSISNPPAGVTGPLIWIAITVVLFVQVLARTFALPCTTILVNNCCPHPSVLGTVHGLGQSFSSLTRTFGPVMFGWVFGRGLDIGIVGLAWWILACVAVVGCVVGQFLKEGDGHEVLIEGEVRGTDGVVRRVE</sequence>
<feature type="transmembrane region" description="Helical" evidence="7">
    <location>
        <begin position="502"/>
        <end position="526"/>
    </location>
</feature>
<evidence type="ECO:0000259" key="8">
    <source>
        <dbReference type="PROSITE" id="PS50850"/>
    </source>
</evidence>
<evidence type="ECO:0000256" key="3">
    <source>
        <dbReference type="ARBA" id="ARBA00022692"/>
    </source>
</evidence>
<evidence type="ECO:0000313" key="9">
    <source>
        <dbReference type="EMBL" id="KAF2641048.1"/>
    </source>
</evidence>
<dbReference type="PANTHER" id="PTHR23504:SF6">
    <property type="entry name" value="MULTIDRUG TRANSPORTER, PUTATIVE (AFU_ORTHOLOGUE AFUA_4G08740)-RELATED"/>
    <property type="match status" value="1"/>
</dbReference>
<gene>
    <name evidence="9" type="ORF">P280DRAFT_398460</name>
</gene>
<name>A0A6A6S3Q4_9PLEO</name>
<evidence type="ECO:0000256" key="1">
    <source>
        <dbReference type="ARBA" id="ARBA00004141"/>
    </source>
</evidence>
<dbReference type="Gene3D" id="1.20.1250.20">
    <property type="entry name" value="MFS general substrate transporter like domains"/>
    <property type="match status" value="1"/>
</dbReference>
<evidence type="ECO:0000256" key="5">
    <source>
        <dbReference type="ARBA" id="ARBA00023136"/>
    </source>
</evidence>
<feature type="transmembrane region" description="Helical" evidence="7">
    <location>
        <begin position="470"/>
        <end position="490"/>
    </location>
</feature>
<feature type="transmembrane region" description="Helical" evidence="7">
    <location>
        <begin position="302"/>
        <end position="324"/>
    </location>
</feature>
<feature type="region of interest" description="Disordered" evidence="6">
    <location>
        <begin position="1"/>
        <end position="71"/>
    </location>
</feature>
<proteinExistence type="predicted"/>
<dbReference type="CDD" id="cd17330">
    <property type="entry name" value="MFS_SLC46_TetA_like"/>
    <property type="match status" value="1"/>
</dbReference>
<keyword evidence="3 7" id="KW-0812">Transmembrane</keyword>
<keyword evidence="10" id="KW-1185">Reference proteome</keyword>
<evidence type="ECO:0000256" key="2">
    <source>
        <dbReference type="ARBA" id="ARBA00022448"/>
    </source>
</evidence>
<dbReference type="GO" id="GO:0016020">
    <property type="term" value="C:membrane"/>
    <property type="evidence" value="ECO:0007669"/>
    <property type="project" value="UniProtKB-SubCell"/>
</dbReference>
<reference evidence="9" key="1">
    <citation type="journal article" date="2020" name="Stud. Mycol.">
        <title>101 Dothideomycetes genomes: a test case for predicting lifestyles and emergence of pathogens.</title>
        <authorList>
            <person name="Haridas S."/>
            <person name="Albert R."/>
            <person name="Binder M."/>
            <person name="Bloem J."/>
            <person name="Labutti K."/>
            <person name="Salamov A."/>
            <person name="Andreopoulos B."/>
            <person name="Baker S."/>
            <person name="Barry K."/>
            <person name="Bills G."/>
            <person name="Bluhm B."/>
            <person name="Cannon C."/>
            <person name="Castanera R."/>
            <person name="Culley D."/>
            <person name="Daum C."/>
            <person name="Ezra D."/>
            <person name="Gonzalez J."/>
            <person name="Henrissat B."/>
            <person name="Kuo A."/>
            <person name="Liang C."/>
            <person name="Lipzen A."/>
            <person name="Lutzoni F."/>
            <person name="Magnuson J."/>
            <person name="Mondo S."/>
            <person name="Nolan M."/>
            <person name="Ohm R."/>
            <person name="Pangilinan J."/>
            <person name="Park H.-J."/>
            <person name="Ramirez L."/>
            <person name="Alfaro M."/>
            <person name="Sun H."/>
            <person name="Tritt A."/>
            <person name="Yoshinaga Y."/>
            <person name="Zwiers L.-H."/>
            <person name="Turgeon B."/>
            <person name="Goodwin S."/>
            <person name="Spatafora J."/>
            <person name="Crous P."/>
            <person name="Grigoriev I."/>
        </authorList>
    </citation>
    <scope>NUCLEOTIDE SEQUENCE</scope>
    <source>
        <strain evidence="9">CBS 473.64</strain>
    </source>
</reference>
<keyword evidence="5 7" id="KW-0472">Membrane</keyword>
<comment type="subcellular location">
    <subcellularLocation>
        <location evidence="1">Membrane</location>
        <topology evidence="1">Multi-pass membrane protein</topology>
    </subcellularLocation>
</comment>
<dbReference type="SUPFAM" id="SSF103473">
    <property type="entry name" value="MFS general substrate transporter"/>
    <property type="match status" value="1"/>
</dbReference>
<feature type="transmembrane region" description="Helical" evidence="7">
    <location>
        <begin position="610"/>
        <end position="629"/>
    </location>
</feature>
<accession>A0A6A6S3Q4</accession>
<dbReference type="InterPro" id="IPR011701">
    <property type="entry name" value="MFS"/>
</dbReference>